<dbReference type="PANTHER" id="PTHR40069">
    <property type="entry name" value="YWBE PROTEIN"/>
    <property type="match status" value="1"/>
</dbReference>
<dbReference type="GeneID" id="63748701"/>
<protein>
    <recommendedName>
        <fullName evidence="4">UBZ4-type domain-containing protein</fullName>
    </recommendedName>
</protein>
<dbReference type="PANTHER" id="PTHR40069:SF1">
    <property type="entry name" value="YWBE PROTEIN"/>
    <property type="match status" value="1"/>
</dbReference>
<dbReference type="RefSeq" id="XP_040690674.1">
    <property type="nucleotide sequence ID" value="XM_040832853.1"/>
</dbReference>
<evidence type="ECO:0000313" key="2">
    <source>
        <dbReference type="EMBL" id="OJJ36998.1"/>
    </source>
</evidence>
<evidence type="ECO:0000256" key="1">
    <source>
        <dbReference type="SAM" id="MobiDB-lite"/>
    </source>
</evidence>
<dbReference type="AlphaFoldDB" id="A0A1L9RQA2"/>
<dbReference type="Proteomes" id="UP000184383">
    <property type="component" value="Unassembled WGS sequence"/>
</dbReference>
<feature type="compositionally biased region" description="Gly residues" evidence="1">
    <location>
        <begin position="108"/>
        <end position="119"/>
    </location>
</feature>
<gene>
    <name evidence="2" type="ORF">ASPWEDRAFT_26426</name>
</gene>
<accession>A0A1L9RQA2</accession>
<dbReference type="VEuPathDB" id="FungiDB:ASPWEDRAFT_26426"/>
<sequence>MPRVPTTNQVIVGAPVNIVLKADQPTGRTVAGTIATVLTRGNHPRGIKVRLTDGRVGRVQSMASGNAGSVTNTAAAVPAARTTAEPGLPSQHIGLDAYMTRGKQRQNGRGGRGKTGPVGGEEEQVSTQSSAAVTCPVCGEFNGDEAAVAHHVAGHFGD</sequence>
<dbReference type="OrthoDB" id="20105at2759"/>
<keyword evidence="3" id="KW-1185">Reference proteome</keyword>
<name>A0A1L9RQA2_ASPWE</name>
<dbReference type="InterPro" id="IPR019240">
    <property type="entry name" value="DUF2196"/>
</dbReference>
<proteinExistence type="predicted"/>
<evidence type="ECO:0008006" key="4">
    <source>
        <dbReference type="Google" id="ProtNLM"/>
    </source>
</evidence>
<dbReference type="NCBIfam" id="TIGR03833">
    <property type="entry name" value="YwbE family protein"/>
    <property type="match status" value="1"/>
</dbReference>
<dbReference type="EMBL" id="KV878211">
    <property type="protein sequence ID" value="OJJ36998.1"/>
    <property type="molecule type" value="Genomic_DNA"/>
</dbReference>
<evidence type="ECO:0000313" key="3">
    <source>
        <dbReference type="Proteomes" id="UP000184383"/>
    </source>
</evidence>
<dbReference type="Pfam" id="PF09962">
    <property type="entry name" value="DUF2196"/>
    <property type="match status" value="1"/>
</dbReference>
<feature type="region of interest" description="Disordered" evidence="1">
    <location>
        <begin position="101"/>
        <end position="130"/>
    </location>
</feature>
<organism evidence="2 3">
    <name type="scientific">Aspergillus wentii DTO 134E9</name>
    <dbReference type="NCBI Taxonomy" id="1073089"/>
    <lineage>
        <taxon>Eukaryota</taxon>
        <taxon>Fungi</taxon>
        <taxon>Dikarya</taxon>
        <taxon>Ascomycota</taxon>
        <taxon>Pezizomycotina</taxon>
        <taxon>Eurotiomycetes</taxon>
        <taxon>Eurotiomycetidae</taxon>
        <taxon>Eurotiales</taxon>
        <taxon>Aspergillaceae</taxon>
        <taxon>Aspergillus</taxon>
        <taxon>Aspergillus subgen. Cremei</taxon>
    </lineage>
</organism>
<reference evidence="3" key="1">
    <citation type="journal article" date="2017" name="Genome Biol.">
        <title>Comparative genomics reveals high biological diversity and specific adaptations in the industrially and medically important fungal genus Aspergillus.</title>
        <authorList>
            <person name="de Vries R.P."/>
            <person name="Riley R."/>
            <person name="Wiebenga A."/>
            <person name="Aguilar-Osorio G."/>
            <person name="Amillis S."/>
            <person name="Uchima C.A."/>
            <person name="Anderluh G."/>
            <person name="Asadollahi M."/>
            <person name="Askin M."/>
            <person name="Barry K."/>
            <person name="Battaglia E."/>
            <person name="Bayram O."/>
            <person name="Benocci T."/>
            <person name="Braus-Stromeyer S.A."/>
            <person name="Caldana C."/>
            <person name="Canovas D."/>
            <person name="Cerqueira G.C."/>
            <person name="Chen F."/>
            <person name="Chen W."/>
            <person name="Choi C."/>
            <person name="Clum A."/>
            <person name="Dos Santos R.A."/>
            <person name="Damasio A.R."/>
            <person name="Diallinas G."/>
            <person name="Emri T."/>
            <person name="Fekete E."/>
            <person name="Flipphi M."/>
            <person name="Freyberg S."/>
            <person name="Gallo A."/>
            <person name="Gournas C."/>
            <person name="Habgood R."/>
            <person name="Hainaut M."/>
            <person name="Harispe M.L."/>
            <person name="Henrissat B."/>
            <person name="Hilden K.S."/>
            <person name="Hope R."/>
            <person name="Hossain A."/>
            <person name="Karabika E."/>
            <person name="Karaffa L."/>
            <person name="Karanyi Z."/>
            <person name="Krasevec N."/>
            <person name="Kuo A."/>
            <person name="Kusch H."/>
            <person name="LaButti K."/>
            <person name="Lagendijk E.L."/>
            <person name="Lapidus A."/>
            <person name="Levasseur A."/>
            <person name="Lindquist E."/>
            <person name="Lipzen A."/>
            <person name="Logrieco A.F."/>
            <person name="MacCabe A."/>
            <person name="Maekelae M.R."/>
            <person name="Malavazi I."/>
            <person name="Melin P."/>
            <person name="Meyer V."/>
            <person name="Mielnichuk N."/>
            <person name="Miskei M."/>
            <person name="Molnar A.P."/>
            <person name="Mule G."/>
            <person name="Ngan C.Y."/>
            <person name="Orejas M."/>
            <person name="Orosz E."/>
            <person name="Ouedraogo J.P."/>
            <person name="Overkamp K.M."/>
            <person name="Park H.-S."/>
            <person name="Perrone G."/>
            <person name="Piumi F."/>
            <person name="Punt P.J."/>
            <person name="Ram A.F."/>
            <person name="Ramon A."/>
            <person name="Rauscher S."/>
            <person name="Record E."/>
            <person name="Riano-Pachon D.M."/>
            <person name="Robert V."/>
            <person name="Roehrig J."/>
            <person name="Ruller R."/>
            <person name="Salamov A."/>
            <person name="Salih N.S."/>
            <person name="Samson R.A."/>
            <person name="Sandor E."/>
            <person name="Sanguinetti M."/>
            <person name="Schuetze T."/>
            <person name="Sepcic K."/>
            <person name="Shelest E."/>
            <person name="Sherlock G."/>
            <person name="Sophianopoulou V."/>
            <person name="Squina F.M."/>
            <person name="Sun H."/>
            <person name="Susca A."/>
            <person name="Todd R.B."/>
            <person name="Tsang A."/>
            <person name="Unkles S.E."/>
            <person name="van de Wiele N."/>
            <person name="van Rossen-Uffink D."/>
            <person name="Oliveira J.V."/>
            <person name="Vesth T.C."/>
            <person name="Visser J."/>
            <person name="Yu J.-H."/>
            <person name="Zhou M."/>
            <person name="Andersen M.R."/>
            <person name="Archer D.B."/>
            <person name="Baker S.E."/>
            <person name="Benoit I."/>
            <person name="Brakhage A.A."/>
            <person name="Braus G.H."/>
            <person name="Fischer R."/>
            <person name="Frisvad J.C."/>
            <person name="Goldman G.H."/>
            <person name="Houbraken J."/>
            <person name="Oakley B."/>
            <person name="Pocsi I."/>
            <person name="Scazzocchio C."/>
            <person name="Seiboth B."/>
            <person name="vanKuyk P.A."/>
            <person name="Wortman J."/>
            <person name="Dyer P.S."/>
            <person name="Grigoriev I.V."/>
        </authorList>
    </citation>
    <scope>NUCLEOTIDE SEQUENCE [LARGE SCALE GENOMIC DNA]</scope>
    <source>
        <strain evidence="3">DTO 134E9</strain>
    </source>
</reference>